<accession>A0ABS5VX37</accession>
<gene>
    <name evidence="2" type="ORF">KK060_22035</name>
</gene>
<evidence type="ECO:0000313" key="2">
    <source>
        <dbReference type="EMBL" id="MBT1705987.1"/>
    </source>
</evidence>
<evidence type="ECO:0000256" key="1">
    <source>
        <dbReference type="SAM" id="SignalP"/>
    </source>
</evidence>
<feature type="signal peptide" evidence="1">
    <location>
        <begin position="1"/>
        <end position="17"/>
    </location>
</feature>
<evidence type="ECO:0000313" key="3">
    <source>
        <dbReference type="Proteomes" id="UP000772618"/>
    </source>
</evidence>
<dbReference type="Proteomes" id="UP000772618">
    <property type="component" value="Unassembled WGS sequence"/>
</dbReference>
<dbReference type="RefSeq" id="WP_254156578.1">
    <property type="nucleotide sequence ID" value="NZ_JAHESD010000077.1"/>
</dbReference>
<dbReference type="Pfam" id="PF16132">
    <property type="entry name" value="DUF4843"/>
    <property type="match status" value="1"/>
</dbReference>
<dbReference type="InterPro" id="IPR032299">
    <property type="entry name" value="DUF4843"/>
</dbReference>
<reference evidence="2 3" key="1">
    <citation type="submission" date="2021-05" db="EMBL/GenBank/DDBJ databases">
        <title>A Polyphasic approach of four new species of the genus Ohtaekwangia: Ohtaekwangia histidinii sp. nov., Ohtaekwangia cretensis sp. nov., Ohtaekwangia indiensis sp. nov., Ohtaekwangia reichenbachii sp. nov. from diverse environment.</title>
        <authorList>
            <person name="Octaviana S."/>
        </authorList>
    </citation>
    <scope>NUCLEOTIDE SEQUENCE [LARGE SCALE GENOMIC DNA]</scope>
    <source>
        <strain evidence="2 3">PWU20</strain>
    </source>
</reference>
<comment type="caution">
    <text evidence="2">The sequence shown here is derived from an EMBL/GenBank/DDBJ whole genome shotgun (WGS) entry which is preliminary data.</text>
</comment>
<protein>
    <submittedName>
        <fullName evidence="2">DUF4843 domain-containing protein</fullName>
    </submittedName>
</protein>
<dbReference type="PROSITE" id="PS51257">
    <property type="entry name" value="PROKAR_LIPOPROTEIN"/>
    <property type="match status" value="1"/>
</dbReference>
<name>A0ABS5VX37_9BACT</name>
<sequence length="299" mass="34675">MKKHFLYLLILVSVVFACESEDENFHYAAAKDNIYFGVSEYVGLTEEQKGDRFLRGQVPDTRFFLYSFAIEQKLTDTVYVPVTISGKRVPYERKYKVRESSTLTSTAEGSLHFKPFEEYYTIPADSGTALLPVILYNKDARLADSTFYLYLELVPSDDFDVTIPVYANAGVGFSARLEEPVWWKPWISFFGTYSRTKHGLYLISLEGVDDKDLPPNMDGENSFFIPYALFLQSKFNTLLFDPFLWIKDHPNYIIEKRAEGIYDFYNSENAFKKYTLKFNVEDGKHYFIDEKGKFVSTSI</sequence>
<keyword evidence="3" id="KW-1185">Reference proteome</keyword>
<feature type="chain" id="PRO_5045443930" evidence="1">
    <location>
        <begin position="18"/>
        <end position="299"/>
    </location>
</feature>
<keyword evidence="1" id="KW-0732">Signal</keyword>
<organism evidence="2 3">
    <name type="scientific">Chryseosolibacter indicus</name>
    <dbReference type="NCBI Taxonomy" id="2782351"/>
    <lineage>
        <taxon>Bacteria</taxon>
        <taxon>Pseudomonadati</taxon>
        <taxon>Bacteroidota</taxon>
        <taxon>Cytophagia</taxon>
        <taxon>Cytophagales</taxon>
        <taxon>Chryseotaleaceae</taxon>
        <taxon>Chryseosolibacter</taxon>
    </lineage>
</organism>
<proteinExistence type="predicted"/>
<dbReference type="EMBL" id="JAHESD010000077">
    <property type="protein sequence ID" value="MBT1705987.1"/>
    <property type="molecule type" value="Genomic_DNA"/>
</dbReference>